<protein>
    <submittedName>
        <fullName evidence="1">Uncharacterized protein</fullName>
    </submittedName>
</protein>
<proteinExistence type="predicted"/>
<name>A0A0F8Y857_9ZZZZ</name>
<gene>
    <name evidence="1" type="ORF">LCGC14_2851860</name>
</gene>
<dbReference type="AlphaFoldDB" id="A0A0F8Y857"/>
<comment type="caution">
    <text evidence="1">The sequence shown here is derived from an EMBL/GenBank/DDBJ whole genome shotgun (WGS) entry which is preliminary data.</text>
</comment>
<evidence type="ECO:0000313" key="1">
    <source>
        <dbReference type="EMBL" id="KKK77607.1"/>
    </source>
</evidence>
<reference evidence="1" key="1">
    <citation type="journal article" date="2015" name="Nature">
        <title>Complex archaea that bridge the gap between prokaryotes and eukaryotes.</title>
        <authorList>
            <person name="Spang A."/>
            <person name="Saw J.H."/>
            <person name="Jorgensen S.L."/>
            <person name="Zaremba-Niedzwiedzka K."/>
            <person name="Martijn J."/>
            <person name="Lind A.E."/>
            <person name="van Eijk R."/>
            <person name="Schleper C."/>
            <person name="Guy L."/>
            <person name="Ettema T.J."/>
        </authorList>
    </citation>
    <scope>NUCLEOTIDE SEQUENCE</scope>
</reference>
<organism evidence="1">
    <name type="scientific">marine sediment metagenome</name>
    <dbReference type="NCBI Taxonomy" id="412755"/>
    <lineage>
        <taxon>unclassified sequences</taxon>
        <taxon>metagenomes</taxon>
        <taxon>ecological metagenomes</taxon>
    </lineage>
</organism>
<sequence>MSQRKKRTDAPAHLGKDARQMWREIIAEYDGWGVAELSILCSALEAYDRMKQA</sequence>
<feature type="non-terminal residue" evidence="1">
    <location>
        <position position="53"/>
    </location>
</feature>
<accession>A0A0F8Y857</accession>
<dbReference type="EMBL" id="LAZR01054872">
    <property type="protein sequence ID" value="KKK77607.1"/>
    <property type="molecule type" value="Genomic_DNA"/>
</dbReference>